<name>A0A1J7IQ65_9PEZI</name>
<proteinExistence type="predicted"/>
<dbReference type="EMBL" id="KV875107">
    <property type="protein sequence ID" value="OIW23257.1"/>
    <property type="molecule type" value="Genomic_DNA"/>
</dbReference>
<reference evidence="1 2" key="1">
    <citation type="submission" date="2016-10" db="EMBL/GenBank/DDBJ databases">
        <title>Draft genome sequence of Coniochaeta ligniaria NRRL30616, a lignocellulolytic fungus for bioabatement of inhibitors in plant biomass hydrolysates.</title>
        <authorList>
            <consortium name="DOE Joint Genome Institute"/>
            <person name="Jimenez D.J."/>
            <person name="Hector R.E."/>
            <person name="Riley R."/>
            <person name="Sun H."/>
            <person name="Grigoriev I.V."/>
            <person name="Van Elsas J.D."/>
            <person name="Nichols N.N."/>
        </authorList>
    </citation>
    <scope>NUCLEOTIDE SEQUENCE [LARGE SCALE GENOMIC DNA]</scope>
    <source>
        <strain evidence="1 2">NRRL 30616</strain>
    </source>
</reference>
<dbReference type="Proteomes" id="UP000182658">
    <property type="component" value="Unassembled WGS sequence"/>
</dbReference>
<dbReference type="AlphaFoldDB" id="A0A1J7IQ65"/>
<sequence length="121" mass="13251">MRTRMSSCIFLVPSTTRGPLVSLRAYIPIELHPTSRSSYPSTGSHGLASQVMTRSQQCSRGNTYHRAQAKPTHQLSVRPLRVSDMAFAGKPSNVTTIDFVLPGLVFPLVSQCSPLRAHITT</sequence>
<keyword evidence="2" id="KW-1185">Reference proteome</keyword>
<organism evidence="1 2">
    <name type="scientific">Coniochaeta ligniaria NRRL 30616</name>
    <dbReference type="NCBI Taxonomy" id="1408157"/>
    <lineage>
        <taxon>Eukaryota</taxon>
        <taxon>Fungi</taxon>
        <taxon>Dikarya</taxon>
        <taxon>Ascomycota</taxon>
        <taxon>Pezizomycotina</taxon>
        <taxon>Sordariomycetes</taxon>
        <taxon>Sordariomycetidae</taxon>
        <taxon>Coniochaetales</taxon>
        <taxon>Coniochaetaceae</taxon>
        <taxon>Coniochaeta</taxon>
    </lineage>
</organism>
<evidence type="ECO:0000313" key="1">
    <source>
        <dbReference type="EMBL" id="OIW23257.1"/>
    </source>
</evidence>
<accession>A0A1J7IQ65</accession>
<evidence type="ECO:0000313" key="2">
    <source>
        <dbReference type="Proteomes" id="UP000182658"/>
    </source>
</evidence>
<protein>
    <submittedName>
        <fullName evidence="1">Uncharacterized protein</fullName>
    </submittedName>
</protein>
<gene>
    <name evidence="1" type="ORF">CONLIGDRAFT_141874</name>
</gene>
<dbReference type="InParanoid" id="A0A1J7IQ65"/>